<dbReference type="AlphaFoldDB" id="A0A662DBJ6"/>
<name>A0A662DBJ6_UNCAE</name>
<sequence>MGYYVTVPDLKGCSTWVTSLDELEQALYEAKLAWIEAALERGIDIPKPSEESQFSGKFLVRCPKTIHKRLVENARREGVSLNQYVVSILAQSSLGDRAAEIIEDKIAKIIERGYWKGLRSAERRFSGPQLEYPPYLVKYSSGEEVRVA</sequence>
<reference evidence="1 2" key="1">
    <citation type="submission" date="2018-06" db="EMBL/GenBank/DDBJ databases">
        <title>Extensive metabolic versatility and redundancy in microbially diverse, dynamic hydrothermal sediments.</title>
        <authorList>
            <person name="Dombrowski N."/>
            <person name="Teske A."/>
            <person name="Baker B.J."/>
        </authorList>
    </citation>
    <scope>NUCLEOTIDE SEQUENCE [LARGE SCALE GENOMIC DNA]</scope>
    <source>
        <strain evidence="1">B3_G15</strain>
    </source>
</reference>
<dbReference type="Proteomes" id="UP000280417">
    <property type="component" value="Unassembled WGS sequence"/>
</dbReference>
<evidence type="ECO:0000313" key="2">
    <source>
        <dbReference type="Proteomes" id="UP000280417"/>
    </source>
</evidence>
<dbReference type="InterPro" id="IPR010985">
    <property type="entry name" value="Ribbon_hlx_hlx"/>
</dbReference>
<dbReference type="EMBL" id="QMQA01000257">
    <property type="protein sequence ID" value="RLE11386.1"/>
    <property type="molecule type" value="Genomic_DNA"/>
</dbReference>
<dbReference type="Gene3D" id="1.10.1220.10">
    <property type="entry name" value="Met repressor-like"/>
    <property type="match status" value="1"/>
</dbReference>
<dbReference type="SUPFAM" id="SSF143100">
    <property type="entry name" value="TTHA1013/TTHA0281-like"/>
    <property type="match status" value="1"/>
</dbReference>
<dbReference type="Gene3D" id="3.30.160.250">
    <property type="match status" value="1"/>
</dbReference>
<dbReference type="InterPro" id="IPR013321">
    <property type="entry name" value="Arc_rbn_hlx_hlx"/>
</dbReference>
<dbReference type="InterPro" id="IPR008651">
    <property type="entry name" value="Uncharacterised_HicB"/>
</dbReference>
<accession>A0A662DBJ6</accession>
<dbReference type="InterPro" id="IPR035069">
    <property type="entry name" value="TTHA1013/TTHA0281-like"/>
</dbReference>
<proteinExistence type="predicted"/>
<gene>
    <name evidence="1" type="ORF">DRJ04_08150</name>
</gene>
<dbReference type="GO" id="GO:0006355">
    <property type="term" value="P:regulation of DNA-templated transcription"/>
    <property type="evidence" value="ECO:0007669"/>
    <property type="project" value="InterPro"/>
</dbReference>
<dbReference type="SUPFAM" id="SSF47598">
    <property type="entry name" value="Ribbon-helix-helix"/>
    <property type="match status" value="1"/>
</dbReference>
<organism evidence="1 2">
    <name type="scientific">Aerophobetes bacterium</name>
    <dbReference type="NCBI Taxonomy" id="2030807"/>
    <lineage>
        <taxon>Bacteria</taxon>
        <taxon>Candidatus Aerophobota</taxon>
    </lineage>
</organism>
<protein>
    <submittedName>
        <fullName evidence="1">Toxin-antitoxin system HicB family antitoxin</fullName>
    </submittedName>
</protein>
<comment type="caution">
    <text evidence="1">The sequence shown here is derived from an EMBL/GenBank/DDBJ whole genome shotgun (WGS) entry which is preliminary data.</text>
</comment>
<evidence type="ECO:0000313" key="1">
    <source>
        <dbReference type="EMBL" id="RLE11386.1"/>
    </source>
</evidence>
<dbReference type="Pfam" id="PF05534">
    <property type="entry name" value="HicB"/>
    <property type="match status" value="1"/>
</dbReference>